<evidence type="ECO:0000313" key="4">
    <source>
        <dbReference type="EMBL" id="MBB5687525.1"/>
    </source>
</evidence>
<dbReference type="InterPro" id="IPR007892">
    <property type="entry name" value="CHASE4"/>
</dbReference>
<feature type="transmembrane region" description="Helical" evidence="1">
    <location>
        <begin position="242"/>
        <end position="262"/>
    </location>
</feature>
<dbReference type="Proteomes" id="UP000549617">
    <property type="component" value="Unassembled WGS sequence"/>
</dbReference>
<sequence>MPIALLIGTSFSFIFVMLLHLTHVQDKMEQTREIEIVQTAVRNAAEMVVHDLRDYAMWDEAVLHLVQRFDSGWADDNLGPYLGNTRGYEYVIVVDGQDRPIYAYSKGRRDRSGADPRTLIGPAFAHSLDAVRKMPASSDPIVSGFSRAGDTLYIYSVAAIVPLTSKVQLPPGRPYAMIVATEVNAAFLAGMGGESHGLGYRLLTGALPEGWHQVPLHGAGGSRVGALAWAMQKPGTALRHDILPAFLIVGIVALLAAGMILGRARRAVDALQLSETRAQHLAYHDTLTGLCNRRAMLDRLDACFGAGTPVTLLYMDLDGFKETNDVYGHGAGDELLREAAARFPMIGGDGELLARVGGDEFAMLLIDREIGVVERLADTIIEAFRAPFVVGGYGVSLGISIGVAESRGGDNDTAEKVIYRSDAAMYAAKAAGKNCWRVYDPSLDTGRDTRKRMERDLRAAIQRDEIGVVFQPIVSARDHQIVCVEALARWSHAEHGMIAPDIFIPIAEQSGLIIALGRSVLATSCSEALHWGVDVAVNLSPAQFWDRGLARTVRDVLDETGFPAHRLELEITESYLLRRPEAAREILEQLRAMGVRIALDDFGTGFASIGYLRRLSFDSIKIDKSFIAQAALRQKAADMARAIVAIGDALDLPVTAEGVETAEQAMIMRRAGCARLQGWLFGRPMPGAEMTAWLAEPHRAVG</sequence>
<dbReference type="Pfam" id="PF05228">
    <property type="entry name" value="CHASE4"/>
    <property type="match status" value="1"/>
</dbReference>
<dbReference type="AlphaFoldDB" id="A0A7W9AKV2"/>
<keyword evidence="1" id="KW-0812">Transmembrane</keyword>
<feature type="domain" description="GGDEF" evidence="3">
    <location>
        <begin position="308"/>
        <end position="441"/>
    </location>
</feature>
<dbReference type="Gene3D" id="3.30.70.270">
    <property type="match status" value="1"/>
</dbReference>
<organism evidence="4 5">
    <name type="scientific">Sphingobium boeckii</name>
    <dbReference type="NCBI Taxonomy" id="1082345"/>
    <lineage>
        <taxon>Bacteria</taxon>
        <taxon>Pseudomonadati</taxon>
        <taxon>Pseudomonadota</taxon>
        <taxon>Alphaproteobacteria</taxon>
        <taxon>Sphingomonadales</taxon>
        <taxon>Sphingomonadaceae</taxon>
        <taxon>Sphingobium</taxon>
    </lineage>
</organism>
<dbReference type="Pfam" id="PF00563">
    <property type="entry name" value="EAL"/>
    <property type="match status" value="1"/>
</dbReference>
<dbReference type="PANTHER" id="PTHR44757">
    <property type="entry name" value="DIGUANYLATE CYCLASE DGCP"/>
    <property type="match status" value="1"/>
</dbReference>
<dbReference type="InterPro" id="IPR043128">
    <property type="entry name" value="Rev_trsase/Diguanyl_cyclase"/>
</dbReference>
<dbReference type="Gene3D" id="3.20.20.450">
    <property type="entry name" value="EAL domain"/>
    <property type="match status" value="1"/>
</dbReference>
<keyword evidence="5" id="KW-1185">Reference proteome</keyword>
<dbReference type="NCBIfam" id="TIGR00254">
    <property type="entry name" value="GGDEF"/>
    <property type="match status" value="1"/>
</dbReference>
<dbReference type="RefSeq" id="WP_184021365.1">
    <property type="nucleotide sequence ID" value="NZ_JACIJC010000006.1"/>
</dbReference>
<evidence type="ECO:0000256" key="1">
    <source>
        <dbReference type="SAM" id="Phobius"/>
    </source>
</evidence>
<dbReference type="PROSITE" id="PS50887">
    <property type="entry name" value="GGDEF"/>
    <property type="match status" value="1"/>
</dbReference>
<dbReference type="InterPro" id="IPR000160">
    <property type="entry name" value="GGDEF_dom"/>
</dbReference>
<protein>
    <submittedName>
        <fullName evidence="4">Diguanylate cyclase (GGDEF)-like protein</fullName>
    </submittedName>
</protein>
<gene>
    <name evidence="4" type="ORF">FHS49_003567</name>
</gene>
<evidence type="ECO:0000259" key="2">
    <source>
        <dbReference type="PROSITE" id="PS50883"/>
    </source>
</evidence>
<dbReference type="InterPro" id="IPR052155">
    <property type="entry name" value="Biofilm_reg_signaling"/>
</dbReference>
<reference evidence="4 5" key="1">
    <citation type="submission" date="2020-08" db="EMBL/GenBank/DDBJ databases">
        <title>Genomic Encyclopedia of Type Strains, Phase IV (KMG-IV): sequencing the most valuable type-strain genomes for metagenomic binning, comparative biology and taxonomic classification.</title>
        <authorList>
            <person name="Goeker M."/>
        </authorList>
    </citation>
    <scope>NUCLEOTIDE SEQUENCE [LARGE SCALE GENOMIC DNA]</scope>
    <source>
        <strain evidence="4 5">DSM 25079</strain>
    </source>
</reference>
<dbReference type="PANTHER" id="PTHR44757:SF2">
    <property type="entry name" value="BIOFILM ARCHITECTURE MAINTENANCE PROTEIN MBAA"/>
    <property type="match status" value="1"/>
</dbReference>
<keyword evidence="1" id="KW-0472">Membrane</keyword>
<dbReference type="SMART" id="SM00052">
    <property type="entry name" value="EAL"/>
    <property type="match status" value="1"/>
</dbReference>
<dbReference type="EMBL" id="JACIJC010000006">
    <property type="protein sequence ID" value="MBB5687525.1"/>
    <property type="molecule type" value="Genomic_DNA"/>
</dbReference>
<dbReference type="InterPro" id="IPR035919">
    <property type="entry name" value="EAL_sf"/>
</dbReference>
<dbReference type="SMART" id="SM00267">
    <property type="entry name" value="GGDEF"/>
    <property type="match status" value="1"/>
</dbReference>
<dbReference type="CDD" id="cd01948">
    <property type="entry name" value="EAL"/>
    <property type="match status" value="1"/>
</dbReference>
<name>A0A7W9AKV2_9SPHN</name>
<evidence type="ECO:0000313" key="5">
    <source>
        <dbReference type="Proteomes" id="UP000549617"/>
    </source>
</evidence>
<dbReference type="InterPro" id="IPR001633">
    <property type="entry name" value="EAL_dom"/>
</dbReference>
<accession>A0A7W9AKV2</accession>
<keyword evidence="1" id="KW-1133">Transmembrane helix</keyword>
<dbReference type="Pfam" id="PF00990">
    <property type="entry name" value="GGDEF"/>
    <property type="match status" value="1"/>
</dbReference>
<dbReference type="SUPFAM" id="SSF141868">
    <property type="entry name" value="EAL domain-like"/>
    <property type="match status" value="1"/>
</dbReference>
<dbReference type="SUPFAM" id="SSF55073">
    <property type="entry name" value="Nucleotide cyclase"/>
    <property type="match status" value="1"/>
</dbReference>
<dbReference type="PROSITE" id="PS50883">
    <property type="entry name" value="EAL"/>
    <property type="match status" value="1"/>
</dbReference>
<proteinExistence type="predicted"/>
<dbReference type="InterPro" id="IPR029787">
    <property type="entry name" value="Nucleotide_cyclase"/>
</dbReference>
<comment type="caution">
    <text evidence="4">The sequence shown here is derived from an EMBL/GenBank/DDBJ whole genome shotgun (WGS) entry which is preliminary data.</text>
</comment>
<evidence type="ECO:0000259" key="3">
    <source>
        <dbReference type="PROSITE" id="PS50887"/>
    </source>
</evidence>
<dbReference type="CDD" id="cd01949">
    <property type="entry name" value="GGDEF"/>
    <property type="match status" value="1"/>
</dbReference>
<feature type="domain" description="EAL" evidence="2">
    <location>
        <begin position="450"/>
        <end position="698"/>
    </location>
</feature>